<dbReference type="Pfam" id="PF05861">
    <property type="entry name" value="PhnI"/>
    <property type="match status" value="1"/>
</dbReference>
<dbReference type="AlphaFoldDB" id="A0A1Y6CUI2"/>
<gene>
    <name evidence="2" type="ORF">SAMN05428998_14137</name>
</gene>
<reference evidence="2 3" key="1">
    <citation type="submission" date="2017-04" db="EMBL/GenBank/DDBJ databases">
        <authorList>
            <person name="Afonso C.L."/>
            <person name="Miller P.J."/>
            <person name="Scott M.A."/>
            <person name="Spackman E."/>
            <person name="Goraichik I."/>
            <person name="Dimitrov K.M."/>
            <person name="Suarez D.L."/>
            <person name="Swayne D.E."/>
        </authorList>
    </citation>
    <scope>NUCLEOTIDE SEQUENCE [LARGE SCALE GENOMIC DNA]</scope>
    <source>
        <strain evidence="2 3">USBA 355</strain>
    </source>
</reference>
<dbReference type="Proteomes" id="UP000192917">
    <property type="component" value="Unassembled WGS sequence"/>
</dbReference>
<accession>A0A1Y6CUI2</accession>
<feature type="region of interest" description="Disordered" evidence="1">
    <location>
        <begin position="136"/>
        <end position="155"/>
    </location>
</feature>
<proteinExistence type="predicted"/>
<name>A0A1Y6CUI2_9PROT</name>
<dbReference type="STRING" id="560819.SAMN05428998_14137"/>
<dbReference type="InterPro" id="IPR008773">
    <property type="entry name" value="PhnI"/>
</dbReference>
<dbReference type="PIRSF" id="PIRSF007313">
    <property type="entry name" value="PhnI"/>
    <property type="match status" value="1"/>
</dbReference>
<protein>
    <submittedName>
        <fullName evidence="2">Alpha-D-ribose 1-methylphosphonate 5-triphosphate synthase subunit PhnI</fullName>
    </submittedName>
</protein>
<organism evidence="2 3">
    <name type="scientific">Tistlia consotensis USBA 355</name>
    <dbReference type="NCBI Taxonomy" id="560819"/>
    <lineage>
        <taxon>Bacteria</taxon>
        <taxon>Pseudomonadati</taxon>
        <taxon>Pseudomonadota</taxon>
        <taxon>Alphaproteobacteria</taxon>
        <taxon>Rhodospirillales</taxon>
        <taxon>Rhodovibrionaceae</taxon>
        <taxon>Tistlia</taxon>
    </lineage>
</organism>
<sequence length="371" mass="40553">MYVAVKGGERAIRNAHRRLAERRRGDPAVPELSLEQIREQLGLAVDRAMCEGALYDPRLAALALKQARGDSVEAAFLLRVFRNTLPRFGYSEPLDTGAMAVERRVSGAFKDLPGGQLLGATADYTHRLLDFALEEPQQPAPPGEEPEAEAGSGSEATGLLPRALAQLGEEALIEAPPADEGAPVPDITRDPPLFPAERAQRLQTLARGDEGFLVGLAYSSQRGYGNTHPFVGELRQGRVAVELVPEELGFAVEIGEIEVSELETVNQFTGDAEHAPCFTRGYGLAFGRSERKALAMALLDRSLRAEELGEELGAPAQDQEFVLEHADNILATGFMEHLKLPHHVDFQAERELLRALRRAWEERRSAPEAAE</sequence>
<keyword evidence="3" id="KW-1185">Reference proteome</keyword>
<evidence type="ECO:0000256" key="1">
    <source>
        <dbReference type="SAM" id="MobiDB-lite"/>
    </source>
</evidence>
<evidence type="ECO:0000313" key="2">
    <source>
        <dbReference type="EMBL" id="SMF80437.1"/>
    </source>
</evidence>
<dbReference type="EMBL" id="FWZX01000041">
    <property type="protein sequence ID" value="SMF80437.1"/>
    <property type="molecule type" value="Genomic_DNA"/>
</dbReference>
<dbReference type="GO" id="GO:0019634">
    <property type="term" value="P:organic phosphonate metabolic process"/>
    <property type="evidence" value="ECO:0007669"/>
    <property type="project" value="InterPro"/>
</dbReference>
<evidence type="ECO:0000313" key="3">
    <source>
        <dbReference type="Proteomes" id="UP000192917"/>
    </source>
</evidence>